<gene>
    <name evidence="2" type="ORF">PSNMU_V1.4_AUG-EV-PASAV3_0074930</name>
</gene>
<feature type="region of interest" description="Disordered" evidence="1">
    <location>
        <begin position="30"/>
        <end position="54"/>
    </location>
</feature>
<evidence type="ECO:0000313" key="2">
    <source>
        <dbReference type="EMBL" id="VEU40591.1"/>
    </source>
</evidence>
<dbReference type="EMBL" id="CAACVS010000291">
    <property type="protein sequence ID" value="VEU40591.1"/>
    <property type="molecule type" value="Genomic_DNA"/>
</dbReference>
<protein>
    <submittedName>
        <fullName evidence="2">Uncharacterized protein</fullName>
    </submittedName>
</protein>
<proteinExistence type="predicted"/>
<accession>A0A448ZF44</accession>
<dbReference type="AlphaFoldDB" id="A0A448ZF44"/>
<feature type="region of interest" description="Disordered" evidence="1">
    <location>
        <begin position="74"/>
        <end position="94"/>
    </location>
</feature>
<sequence>MVFKLRSTMISAPEMNITITPLLRRSPLEYLDTHPQRLGKKRPRSSLSEDRQRVSNLKTNRKVRFVNLSSSLPLGKSSSQNDANNVTGKSEKCYTDNGRTSAYSSFDHNNVWYSKRELAEFTRQARNYVLGMDQECKNMKHLSCTRGFERYDIARSQQKTMTRNIILLLMQQKTLSDEEKSLIARRSSAWAVEDAFLTGCKDFCEAYHPQMSHLFSNDAKDAASVLRDVHENARKRIKLSIDQNDESCNCRQSRAASVSIL</sequence>
<evidence type="ECO:0000313" key="3">
    <source>
        <dbReference type="Proteomes" id="UP000291116"/>
    </source>
</evidence>
<organism evidence="2 3">
    <name type="scientific">Pseudo-nitzschia multistriata</name>
    <dbReference type="NCBI Taxonomy" id="183589"/>
    <lineage>
        <taxon>Eukaryota</taxon>
        <taxon>Sar</taxon>
        <taxon>Stramenopiles</taxon>
        <taxon>Ochrophyta</taxon>
        <taxon>Bacillariophyta</taxon>
        <taxon>Bacillariophyceae</taxon>
        <taxon>Bacillariophycidae</taxon>
        <taxon>Bacillariales</taxon>
        <taxon>Bacillariaceae</taxon>
        <taxon>Pseudo-nitzschia</taxon>
    </lineage>
</organism>
<keyword evidence="3" id="KW-1185">Reference proteome</keyword>
<dbReference type="Proteomes" id="UP000291116">
    <property type="component" value="Unassembled WGS sequence"/>
</dbReference>
<name>A0A448ZF44_9STRA</name>
<evidence type="ECO:0000256" key="1">
    <source>
        <dbReference type="SAM" id="MobiDB-lite"/>
    </source>
</evidence>
<reference evidence="2 3" key="1">
    <citation type="submission" date="2019-01" db="EMBL/GenBank/DDBJ databases">
        <authorList>
            <person name="Ferrante I. M."/>
        </authorList>
    </citation>
    <scope>NUCLEOTIDE SEQUENCE [LARGE SCALE GENOMIC DNA]</scope>
    <source>
        <strain evidence="2 3">B856</strain>
    </source>
</reference>
<dbReference type="OrthoDB" id="10593036at2759"/>